<organism evidence="3 4">
    <name type="scientific">Rhodanobacter glycinis</name>
    <dbReference type="NCBI Taxonomy" id="582702"/>
    <lineage>
        <taxon>Bacteria</taxon>
        <taxon>Pseudomonadati</taxon>
        <taxon>Pseudomonadota</taxon>
        <taxon>Gammaproteobacteria</taxon>
        <taxon>Lysobacterales</taxon>
        <taxon>Rhodanobacteraceae</taxon>
        <taxon>Rhodanobacter</taxon>
    </lineage>
</organism>
<dbReference type="GO" id="GO:0006302">
    <property type="term" value="P:double-strand break repair"/>
    <property type="evidence" value="ECO:0007669"/>
    <property type="project" value="InterPro"/>
</dbReference>
<dbReference type="SUPFAM" id="SSF52540">
    <property type="entry name" value="P-loop containing nucleoside triphosphate hydrolases"/>
    <property type="match status" value="1"/>
</dbReference>
<dbReference type="RefSeq" id="WP_147627460.1">
    <property type="nucleotide sequence ID" value="NZ_CP042807.1"/>
</dbReference>
<dbReference type="AlphaFoldDB" id="A0A5B9DY53"/>
<accession>A0A5B9DY53</accession>
<dbReference type="Proteomes" id="UP000321807">
    <property type="component" value="Chromosome"/>
</dbReference>
<dbReference type="KEGG" id="rgl:CS053_11000"/>
<dbReference type="PANTHER" id="PTHR32114">
    <property type="entry name" value="ABC TRANSPORTER ABCH.3"/>
    <property type="match status" value="1"/>
</dbReference>
<evidence type="ECO:0000256" key="1">
    <source>
        <dbReference type="SAM" id="Coils"/>
    </source>
</evidence>
<gene>
    <name evidence="3" type="primary">dndD</name>
    <name evidence="3" type="ORF">CS053_11000</name>
</gene>
<dbReference type="InterPro" id="IPR027417">
    <property type="entry name" value="P-loop_NTPase"/>
</dbReference>
<evidence type="ECO:0000313" key="3">
    <source>
        <dbReference type="EMBL" id="QEE24963.1"/>
    </source>
</evidence>
<protein>
    <submittedName>
        <fullName evidence="3">DNA sulfur modification protein DndD</fullName>
    </submittedName>
</protein>
<evidence type="ECO:0000259" key="2">
    <source>
        <dbReference type="Pfam" id="PF13476"/>
    </source>
</evidence>
<dbReference type="EMBL" id="CP042807">
    <property type="protein sequence ID" value="QEE24963.1"/>
    <property type="molecule type" value="Genomic_DNA"/>
</dbReference>
<sequence length="672" mass="75212">MLLRSITLQNFGLYAGRQVIELTPQSRDKKPRPIVLIGGKNGAGKTSLLDGVRLALYGKLAVGQRVSQVEYENYLRSRIHTPPHGEGAPTEATIVLDFDFAESGEIQRYEVTRSWAVRGQSVVEALEVTKNGSEITAVPREEWHHFLQDLLPFGVSQLFFFDGEKIKDIADDTEDDEHLAGAIRTLLGIEMVGRLRTDLGLYIARHERASASTASSRLDQVVRDSERLAREIREATEALADLQASHDGQKRNADKAKQRFVATGGDIALNRSKLQAEREGIREQRDSLLQTFREGSASLWPLACAPKLLGKVLATLPDVENGNLRVATQRMLDAFEAWQASAAPAVRKRWTDKHREEIREVFQQTLGKSSDTVTANHLVANVPQARERMEAALTREAPAATAFAKRFTHLEGRVTEIDSALARVDETTSDYLFDELRAAEQACGATQSQIDAMRELVKDLHYRQTLLERERKHILDEQSEITKADRQVDMAARAAKSLSLYESALVTQKTRALERAFVACFNRLARKEDLVRGVRIDDHTFQATLIDAHGVEVPKKLLSAGEKQVYAIAMLWALAKTSGRSLPVIIDTPLARLDSDHRATLIERYFPEVSHQVIVLSTDTEIDEGVVEALHPFVSHSYLLDYLPTERRTLVLSGYFGGLHEDVRKRHALQQA</sequence>
<name>A0A5B9DY53_9GAMM</name>
<dbReference type="REBASE" id="374618">
    <property type="entry name" value="M.Rgl68DndDP"/>
</dbReference>
<dbReference type="Gene3D" id="3.40.50.300">
    <property type="entry name" value="P-loop containing nucleotide triphosphate hydrolases"/>
    <property type="match status" value="2"/>
</dbReference>
<feature type="domain" description="Rad50/SbcC-type AAA" evidence="2">
    <location>
        <begin position="5"/>
        <end position="286"/>
    </location>
</feature>
<keyword evidence="1" id="KW-0175">Coiled coil</keyword>
<dbReference type="NCBIfam" id="TIGR03185">
    <property type="entry name" value="DNA_S_dndD"/>
    <property type="match status" value="1"/>
</dbReference>
<dbReference type="Pfam" id="PF13476">
    <property type="entry name" value="AAA_23"/>
    <property type="match status" value="1"/>
</dbReference>
<dbReference type="InterPro" id="IPR038729">
    <property type="entry name" value="Rad50/SbcC_AAA"/>
</dbReference>
<feature type="coiled-coil region" evidence="1">
    <location>
        <begin position="218"/>
        <end position="291"/>
    </location>
</feature>
<reference evidence="3 4" key="1">
    <citation type="submission" date="2019-08" db="EMBL/GenBank/DDBJ databases">
        <title>Complete genome sequence of Rhodanobacter glycinis strain T01E-68 isolated from tomato root.</title>
        <authorList>
            <person name="Weon H.-Y."/>
            <person name="Lee S.A."/>
        </authorList>
    </citation>
    <scope>NUCLEOTIDE SEQUENCE [LARGE SCALE GENOMIC DNA]</scope>
    <source>
        <strain evidence="3 4">T01E-68</strain>
    </source>
</reference>
<evidence type="ECO:0000313" key="4">
    <source>
        <dbReference type="Proteomes" id="UP000321807"/>
    </source>
</evidence>
<dbReference type="GO" id="GO:0016887">
    <property type="term" value="F:ATP hydrolysis activity"/>
    <property type="evidence" value="ECO:0007669"/>
    <property type="project" value="InterPro"/>
</dbReference>
<proteinExistence type="predicted"/>
<dbReference type="PANTHER" id="PTHR32114:SF2">
    <property type="entry name" value="ABC TRANSPORTER ABCH.3"/>
    <property type="match status" value="1"/>
</dbReference>
<dbReference type="InterPro" id="IPR017599">
    <property type="entry name" value="DNA_S_DndD"/>
</dbReference>